<dbReference type="SMART" id="SM00255">
    <property type="entry name" value="TIR"/>
    <property type="match status" value="1"/>
</dbReference>
<comment type="caution">
    <text evidence="3">The sequence shown here is derived from an EMBL/GenBank/DDBJ whole genome shotgun (WGS) entry which is preliminary data.</text>
</comment>
<reference evidence="3" key="1">
    <citation type="submission" date="2020-12" db="EMBL/GenBank/DDBJ databases">
        <title>WGS assembly of Carya illinoinensis cv. Pawnee.</title>
        <authorList>
            <person name="Platts A."/>
            <person name="Shu S."/>
            <person name="Wright S."/>
            <person name="Barry K."/>
            <person name="Edger P."/>
            <person name="Pires J.C."/>
            <person name="Schmutz J."/>
        </authorList>
    </citation>
    <scope>NUCLEOTIDE SEQUENCE</scope>
    <source>
        <tissue evidence="3">Leaf</tissue>
    </source>
</reference>
<evidence type="ECO:0000256" key="1">
    <source>
        <dbReference type="ARBA" id="ARBA00023027"/>
    </source>
</evidence>
<dbReference type="PANTHER" id="PTHR32009">
    <property type="entry name" value="TMV RESISTANCE PROTEIN N-LIKE"/>
    <property type="match status" value="1"/>
</dbReference>
<evidence type="ECO:0000259" key="2">
    <source>
        <dbReference type="PROSITE" id="PS50104"/>
    </source>
</evidence>
<dbReference type="AlphaFoldDB" id="A0A8T1NCP2"/>
<dbReference type="PROSITE" id="PS50104">
    <property type="entry name" value="TIR"/>
    <property type="match status" value="1"/>
</dbReference>
<organism evidence="3 4">
    <name type="scientific">Carya illinoinensis</name>
    <name type="common">Pecan</name>
    <dbReference type="NCBI Taxonomy" id="32201"/>
    <lineage>
        <taxon>Eukaryota</taxon>
        <taxon>Viridiplantae</taxon>
        <taxon>Streptophyta</taxon>
        <taxon>Embryophyta</taxon>
        <taxon>Tracheophyta</taxon>
        <taxon>Spermatophyta</taxon>
        <taxon>Magnoliopsida</taxon>
        <taxon>eudicotyledons</taxon>
        <taxon>Gunneridae</taxon>
        <taxon>Pentapetalae</taxon>
        <taxon>rosids</taxon>
        <taxon>fabids</taxon>
        <taxon>Fagales</taxon>
        <taxon>Juglandaceae</taxon>
        <taxon>Carya</taxon>
    </lineage>
</organism>
<dbReference type="PANTHER" id="PTHR32009:SF146">
    <property type="entry name" value="TIR DOMAIN-CONTAINING PROTEIN"/>
    <property type="match status" value="1"/>
</dbReference>
<dbReference type="GO" id="GO:0007165">
    <property type="term" value="P:signal transduction"/>
    <property type="evidence" value="ECO:0007669"/>
    <property type="project" value="InterPro"/>
</dbReference>
<name>A0A8T1NCP2_CARIL</name>
<protein>
    <recommendedName>
        <fullName evidence="2">TIR domain-containing protein</fullName>
    </recommendedName>
</protein>
<dbReference type="FunFam" id="3.40.50.10140:FF:000007">
    <property type="entry name" value="Disease resistance protein (TIR-NBS-LRR class)"/>
    <property type="match status" value="1"/>
</dbReference>
<keyword evidence="4" id="KW-1185">Reference proteome</keyword>
<dbReference type="EMBL" id="CM031823">
    <property type="protein sequence ID" value="KAG6628105.1"/>
    <property type="molecule type" value="Genomic_DNA"/>
</dbReference>
<evidence type="ECO:0000313" key="4">
    <source>
        <dbReference type="Proteomes" id="UP000811609"/>
    </source>
</evidence>
<gene>
    <name evidence="3" type="ORF">CIPAW_15G177800</name>
</gene>
<dbReference type="InterPro" id="IPR000157">
    <property type="entry name" value="TIR_dom"/>
</dbReference>
<accession>A0A8T1NCP2</accession>
<evidence type="ECO:0000313" key="3">
    <source>
        <dbReference type="EMBL" id="KAG6628105.1"/>
    </source>
</evidence>
<proteinExistence type="predicted"/>
<sequence length="162" mass="18530">MLPLHQIRSIRISTSSMAFQLGASSSFSFSSSSIPRWTHDVFLSFRGEDVCQNFISHLYEALHQRGINTYMDNNIERGEAISPELFKAIEGSMISIVVLSKNYSDSKWCLDELLKIIECKETVKQIHVLPQFYNVDPSDVRHQKGVLEKHSLELNISSRLIQ</sequence>
<dbReference type="Proteomes" id="UP000811609">
    <property type="component" value="Chromosome 15"/>
</dbReference>
<feature type="domain" description="TIR" evidence="2">
    <location>
        <begin position="37"/>
        <end position="162"/>
    </location>
</feature>
<keyword evidence="1" id="KW-0520">NAD</keyword>
<dbReference type="Pfam" id="PF01582">
    <property type="entry name" value="TIR"/>
    <property type="match status" value="1"/>
</dbReference>